<comment type="caution">
    <text evidence="6">The sequence shown here is derived from an EMBL/GenBank/DDBJ whole genome shotgun (WGS) entry which is preliminary data.</text>
</comment>
<evidence type="ECO:0000313" key="7">
    <source>
        <dbReference type="Proteomes" id="UP001165205"/>
    </source>
</evidence>
<feature type="region of interest" description="Disordered" evidence="4">
    <location>
        <begin position="1"/>
        <end position="72"/>
    </location>
</feature>
<evidence type="ECO:0000256" key="1">
    <source>
        <dbReference type="ARBA" id="ARBA00022737"/>
    </source>
</evidence>
<evidence type="ECO:0000256" key="3">
    <source>
        <dbReference type="PROSITE-ProRule" id="PRU00703"/>
    </source>
</evidence>
<keyword evidence="1" id="KW-0677">Repeat</keyword>
<dbReference type="GO" id="GO:0004865">
    <property type="term" value="F:protein serine/threonine phosphatase inhibitor activity"/>
    <property type="evidence" value="ECO:0007669"/>
    <property type="project" value="TreeGrafter"/>
</dbReference>
<accession>A0AAN5BU99</accession>
<dbReference type="Gene3D" id="3.10.580.10">
    <property type="entry name" value="CBS-domain"/>
    <property type="match status" value="1"/>
</dbReference>
<evidence type="ECO:0000256" key="4">
    <source>
        <dbReference type="SAM" id="MobiDB-lite"/>
    </source>
</evidence>
<organism evidence="6 7">
    <name type="scientific">Aspergillus oryzae</name>
    <name type="common">Yellow koji mold</name>
    <dbReference type="NCBI Taxonomy" id="5062"/>
    <lineage>
        <taxon>Eukaryota</taxon>
        <taxon>Fungi</taxon>
        <taxon>Dikarya</taxon>
        <taxon>Ascomycota</taxon>
        <taxon>Pezizomycotina</taxon>
        <taxon>Eurotiomycetes</taxon>
        <taxon>Eurotiomycetidae</taxon>
        <taxon>Eurotiales</taxon>
        <taxon>Aspergillaceae</taxon>
        <taxon>Aspergillus</taxon>
        <taxon>Aspergillus subgen. Circumdati</taxon>
    </lineage>
</organism>
<reference evidence="6" key="1">
    <citation type="submission" date="2023-04" db="EMBL/GenBank/DDBJ databases">
        <title>Aspergillus oryzae NBRC 4228.</title>
        <authorList>
            <person name="Ichikawa N."/>
            <person name="Sato H."/>
            <person name="Tonouchi N."/>
        </authorList>
    </citation>
    <scope>NUCLEOTIDE SEQUENCE</scope>
    <source>
        <strain evidence="6">NBRC 4228</strain>
    </source>
</reference>
<dbReference type="PANTHER" id="PTHR13780">
    <property type="entry name" value="AMP-ACTIVATED PROTEIN KINASE, GAMMA REGULATORY SUBUNIT"/>
    <property type="match status" value="1"/>
</dbReference>
<dbReference type="InterPro" id="IPR046342">
    <property type="entry name" value="CBS_dom_sf"/>
</dbReference>
<dbReference type="Pfam" id="PF00571">
    <property type="entry name" value="CBS"/>
    <property type="match status" value="1"/>
</dbReference>
<protein>
    <submittedName>
        <fullName evidence="6">Unnamed protein product</fullName>
    </submittedName>
</protein>
<dbReference type="GO" id="GO:0042149">
    <property type="term" value="P:cellular response to glucose starvation"/>
    <property type="evidence" value="ECO:0007669"/>
    <property type="project" value="TreeGrafter"/>
</dbReference>
<gene>
    <name evidence="6" type="ORF">Aory04_000275000</name>
</gene>
<dbReference type="InterPro" id="IPR000644">
    <property type="entry name" value="CBS_dom"/>
</dbReference>
<evidence type="ECO:0000259" key="5">
    <source>
        <dbReference type="PROSITE" id="PS51371"/>
    </source>
</evidence>
<dbReference type="PANTHER" id="PTHR13780:SF36">
    <property type="entry name" value="CBS DOMAIN-CONTAINING PROTEIN"/>
    <property type="match status" value="1"/>
</dbReference>
<name>A0AAN5BU99_ASPOZ</name>
<feature type="domain" description="CBS" evidence="5">
    <location>
        <begin position="185"/>
        <end position="244"/>
    </location>
</feature>
<proteinExistence type="predicted"/>
<keyword evidence="2 3" id="KW-0129">CBS domain</keyword>
<dbReference type="AlphaFoldDB" id="A0AAN5BU99"/>
<sequence>MTDQQPGEPVADNSSGSNVTSPRSSTDSRSPSTRSQSLRLSHVSPNHQHRHSLSESLRGAPNSPRSRRQPSLTQAAIQSLIDNPPAPNHVNPAFVGRDWREISIGELVSPNDLRFVEIDTGIEDATNTPEHKTAVGTFDYSDLNAYLLLAAGLTQPDENTRASYDQLARKAKEGIKIPLKDVKDLGRKEPLTTLPASASVMAAVETFGGGVHRVVVVDERKQNEVVGIFSQFRLVKFLWENGRSFPVIDQLYPQALRDLRIGSRDVICIK</sequence>
<dbReference type="SMART" id="SM00116">
    <property type="entry name" value="CBS"/>
    <property type="match status" value="1"/>
</dbReference>
<feature type="compositionally biased region" description="Low complexity" evidence="4">
    <location>
        <begin position="21"/>
        <end position="41"/>
    </location>
</feature>
<evidence type="ECO:0000256" key="2">
    <source>
        <dbReference type="ARBA" id="ARBA00023122"/>
    </source>
</evidence>
<dbReference type="InterPro" id="IPR050511">
    <property type="entry name" value="AMPK_gamma/SDS23_families"/>
</dbReference>
<evidence type="ECO:0000313" key="6">
    <source>
        <dbReference type="EMBL" id="GMG25795.1"/>
    </source>
</evidence>
<dbReference type="EMBL" id="BSYA01000021">
    <property type="protein sequence ID" value="GMG25795.1"/>
    <property type="molecule type" value="Genomic_DNA"/>
</dbReference>
<dbReference type="SUPFAM" id="SSF54631">
    <property type="entry name" value="CBS-domain pair"/>
    <property type="match status" value="1"/>
</dbReference>
<dbReference type="PROSITE" id="PS51371">
    <property type="entry name" value="CBS"/>
    <property type="match status" value="1"/>
</dbReference>
<dbReference type="Proteomes" id="UP001165205">
    <property type="component" value="Unassembled WGS sequence"/>
</dbReference>